<dbReference type="AlphaFoldDB" id="A0A9W3AAU7"/>
<evidence type="ECO:0000259" key="14">
    <source>
        <dbReference type="PROSITE" id="PS50262"/>
    </source>
</evidence>
<evidence type="ECO:0000313" key="15">
    <source>
        <dbReference type="Proteomes" id="UP001165740"/>
    </source>
</evidence>
<keyword evidence="2" id="KW-1003">Cell membrane</keyword>
<keyword evidence="9" id="KW-0325">Glycoprotein</keyword>
<keyword evidence="6 13" id="KW-0472">Membrane</keyword>
<dbReference type="Pfam" id="PF00001">
    <property type="entry name" value="7tm_1"/>
    <property type="match status" value="1"/>
</dbReference>
<keyword evidence="10 11" id="KW-0807">Transducer</keyword>
<sequence length="504" mass="56715">MDDTEGHVSSNSNMSSSKQEVVYGILASIMEEESEEGDVALRIADSLRPYNMSLKPVELDLIKELVLPKILGHKHQPLSIVIPITIVYSIIFVTGVVGNFCTCLVIIRNKYMRTVTNYYLFNLSISDLLLLLMGLPMEIYLTWSQYPFPFGEAFCRFRFWASEVSSNVSVLTITAFTVERYMAICHPIRFPTHPGLSRPLRVMTAVWLLSSLWCIGLALQMGLSFKQWNQEKIEESARCEMLSPSVAITVFQVSSIIFFIIPMSLIALLYFFIALAIRRSTLIRAGSNSSNDCSHTHSNSDVRQNSTNQQHARIRQSVLKMLVAVVVAFFICWAPFHSQRLLSVYDGTSSKNMEAHNVVLYISGVTYYVSATVNPVLYSIMSLKFRQAFRATLLCCCSWARSRPKRRANRNSYTFKFHHRAAQANTHCSIVESSSSNTNNNVSNNNKQVANFTTPVLCCVVGNEAVSTQLEGRPLVGVVACEPPRRHSYESNCYGPANNLPRML</sequence>
<dbReference type="RefSeq" id="XP_055884304.1">
    <property type="nucleotide sequence ID" value="XM_056028329.1"/>
</dbReference>
<dbReference type="PROSITE" id="PS50262">
    <property type="entry name" value="G_PROTEIN_RECEP_F1_2"/>
    <property type="match status" value="1"/>
</dbReference>
<dbReference type="PANTHER" id="PTHR24243:SF208">
    <property type="entry name" value="PYROKININ-1 RECEPTOR"/>
    <property type="match status" value="1"/>
</dbReference>
<evidence type="ECO:0000256" key="13">
    <source>
        <dbReference type="SAM" id="Phobius"/>
    </source>
</evidence>
<feature type="transmembrane region" description="Helical" evidence="13">
    <location>
        <begin position="80"/>
        <end position="107"/>
    </location>
</feature>
<evidence type="ECO:0000256" key="8">
    <source>
        <dbReference type="ARBA" id="ARBA00023170"/>
    </source>
</evidence>
<evidence type="ECO:0000256" key="7">
    <source>
        <dbReference type="ARBA" id="ARBA00023157"/>
    </source>
</evidence>
<gene>
    <name evidence="16" type="primary">LOC106070144</name>
</gene>
<keyword evidence="4 13" id="KW-1133">Transmembrane helix</keyword>
<accession>A0A9W3AAU7</accession>
<dbReference type="PROSITE" id="PS00237">
    <property type="entry name" value="G_PROTEIN_RECEP_F1_1"/>
    <property type="match status" value="1"/>
</dbReference>
<feature type="region of interest" description="Disordered" evidence="12">
    <location>
        <begin position="287"/>
        <end position="308"/>
    </location>
</feature>
<evidence type="ECO:0000256" key="12">
    <source>
        <dbReference type="SAM" id="MobiDB-lite"/>
    </source>
</evidence>
<dbReference type="PANTHER" id="PTHR24243">
    <property type="entry name" value="G-PROTEIN COUPLED RECEPTOR"/>
    <property type="match status" value="1"/>
</dbReference>
<evidence type="ECO:0000313" key="16">
    <source>
        <dbReference type="RefSeq" id="XP_055884304.1"/>
    </source>
</evidence>
<name>A0A9W3AAU7_BIOGL</name>
<keyword evidence="5 11" id="KW-0297">G-protein coupled receptor</keyword>
<feature type="transmembrane region" description="Helical" evidence="13">
    <location>
        <begin position="358"/>
        <end position="380"/>
    </location>
</feature>
<proteinExistence type="inferred from homology"/>
<evidence type="ECO:0000256" key="9">
    <source>
        <dbReference type="ARBA" id="ARBA00023180"/>
    </source>
</evidence>
<evidence type="ECO:0000256" key="2">
    <source>
        <dbReference type="ARBA" id="ARBA00022475"/>
    </source>
</evidence>
<feature type="transmembrane region" description="Helical" evidence="13">
    <location>
        <begin position="250"/>
        <end position="277"/>
    </location>
</feature>
<evidence type="ECO:0000256" key="6">
    <source>
        <dbReference type="ARBA" id="ARBA00023136"/>
    </source>
</evidence>
<protein>
    <submittedName>
        <fullName evidence="16">Pyrokinin-1 receptor-like</fullName>
    </submittedName>
</protein>
<keyword evidence="7" id="KW-1015">Disulfide bond</keyword>
<dbReference type="InterPro" id="IPR005390">
    <property type="entry name" value="NeuromedU_rcpt"/>
</dbReference>
<dbReference type="OMA" id="FSFVVEW"/>
<dbReference type="PRINTS" id="PR01565">
    <property type="entry name" value="NEUROMEDINUR"/>
</dbReference>
<keyword evidence="3 11" id="KW-0812">Transmembrane</keyword>
<evidence type="ECO:0000256" key="11">
    <source>
        <dbReference type="RuleBase" id="RU000688"/>
    </source>
</evidence>
<comment type="subcellular location">
    <subcellularLocation>
        <location evidence="1">Cell membrane</location>
        <topology evidence="1">Multi-pass membrane protein</topology>
    </subcellularLocation>
</comment>
<keyword evidence="15" id="KW-1185">Reference proteome</keyword>
<evidence type="ECO:0000256" key="4">
    <source>
        <dbReference type="ARBA" id="ARBA00022989"/>
    </source>
</evidence>
<dbReference type="Gene3D" id="1.20.1070.10">
    <property type="entry name" value="Rhodopsin 7-helix transmembrane proteins"/>
    <property type="match status" value="1"/>
</dbReference>
<feature type="transmembrane region" description="Helical" evidence="13">
    <location>
        <begin position="157"/>
        <end position="178"/>
    </location>
</feature>
<dbReference type="GeneID" id="106070144"/>
<dbReference type="SUPFAM" id="SSF81321">
    <property type="entry name" value="Family A G protein-coupled receptor-like"/>
    <property type="match status" value="1"/>
</dbReference>
<dbReference type="InterPro" id="IPR000276">
    <property type="entry name" value="GPCR_Rhodpsn"/>
</dbReference>
<dbReference type="Proteomes" id="UP001165740">
    <property type="component" value="Chromosome 5"/>
</dbReference>
<feature type="transmembrane region" description="Helical" evidence="13">
    <location>
        <begin position="119"/>
        <end position="137"/>
    </location>
</feature>
<feature type="transmembrane region" description="Helical" evidence="13">
    <location>
        <begin position="199"/>
        <end position="219"/>
    </location>
</feature>
<comment type="similarity">
    <text evidence="11">Belongs to the G-protein coupled receptor 1 family.</text>
</comment>
<feature type="transmembrane region" description="Helical" evidence="13">
    <location>
        <begin position="318"/>
        <end position="338"/>
    </location>
</feature>
<feature type="domain" description="G-protein coupled receptors family 1 profile" evidence="14">
    <location>
        <begin position="98"/>
        <end position="378"/>
    </location>
</feature>
<dbReference type="OrthoDB" id="10055550at2759"/>
<evidence type="ECO:0000256" key="1">
    <source>
        <dbReference type="ARBA" id="ARBA00004651"/>
    </source>
</evidence>
<dbReference type="InterPro" id="IPR017452">
    <property type="entry name" value="GPCR_Rhodpsn_7TM"/>
</dbReference>
<dbReference type="GO" id="GO:0001607">
    <property type="term" value="F:neuromedin U receptor activity"/>
    <property type="evidence" value="ECO:0007669"/>
    <property type="project" value="InterPro"/>
</dbReference>
<organism evidence="15 16">
    <name type="scientific">Biomphalaria glabrata</name>
    <name type="common">Bloodfluke planorb</name>
    <name type="synonym">Freshwater snail</name>
    <dbReference type="NCBI Taxonomy" id="6526"/>
    <lineage>
        <taxon>Eukaryota</taxon>
        <taxon>Metazoa</taxon>
        <taxon>Spiralia</taxon>
        <taxon>Lophotrochozoa</taxon>
        <taxon>Mollusca</taxon>
        <taxon>Gastropoda</taxon>
        <taxon>Heterobranchia</taxon>
        <taxon>Euthyneura</taxon>
        <taxon>Panpulmonata</taxon>
        <taxon>Hygrophila</taxon>
        <taxon>Lymnaeoidea</taxon>
        <taxon>Planorbidae</taxon>
        <taxon>Biomphalaria</taxon>
    </lineage>
</organism>
<keyword evidence="8 11" id="KW-0675">Receptor</keyword>
<reference evidence="16" key="1">
    <citation type="submission" date="2025-08" db="UniProtKB">
        <authorList>
            <consortium name="RefSeq"/>
        </authorList>
    </citation>
    <scope>IDENTIFICATION</scope>
</reference>
<evidence type="ECO:0000256" key="10">
    <source>
        <dbReference type="ARBA" id="ARBA00023224"/>
    </source>
</evidence>
<dbReference type="PRINTS" id="PR00237">
    <property type="entry name" value="GPCRRHODOPSN"/>
</dbReference>
<evidence type="ECO:0000256" key="5">
    <source>
        <dbReference type="ARBA" id="ARBA00023040"/>
    </source>
</evidence>
<evidence type="ECO:0000256" key="3">
    <source>
        <dbReference type="ARBA" id="ARBA00022692"/>
    </source>
</evidence>
<dbReference type="GO" id="GO:0005886">
    <property type="term" value="C:plasma membrane"/>
    <property type="evidence" value="ECO:0007669"/>
    <property type="project" value="UniProtKB-SubCell"/>
</dbReference>